<dbReference type="EMBL" id="AP021879">
    <property type="protein sequence ID" value="BBO92449.1"/>
    <property type="molecule type" value="Genomic_DNA"/>
</dbReference>
<reference evidence="2 3" key="1">
    <citation type="submission" date="2019-11" db="EMBL/GenBank/DDBJ databases">
        <title>Comparative genomics of hydrocarbon-degrading Desulfosarcina strains.</title>
        <authorList>
            <person name="Watanabe M."/>
            <person name="Kojima H."/>
            <person name="Fukui M."/>
        </authorList>
    </citation>
    <scope>NUCLEOTIDE SEQUENCE [LARGE SCALE GENOMIC DNA]</scope>
    <source>
        <strain evidence="3">oXyS1</strain>
    </source>
</reference>
<dbReference type="Proteomes" id="UP000422108">
    <property type="component" value="Chromosome"/>
</dbReference>
<evidence type="ECO:0000313" key="3">
    <source>
        <dbReference type="Proteomes" id="UP000422108"/>
    </source>
</evidence>
<gene>
    <name evidence="2" type="ORF">DSCOOX_56290</name>
</gene>
<protein>
    <recommendedName>
        <fullName evidence="1">CobN/magnesium chelatase domain-containing protein</fullName>
    </recommendedName>
</protein>
<evidence type="ECO:0000313" key="2">
    <source>
        <dbReference type="EMBL" id="BBO92449.1"/>
    </source>
</evidence>
<dbReference type="AlphaFoldDB" id="A0A5K8AIW7"/>
<keyword evidence="3" id="KW-1185">Reference proteome</keyword>
<feature type="domain" description="CobN/magnesium chelatase" evidence="1">
    <location>
        <begin position="1"/>
        <end position="38"/>
    </location>
</feature>
<sequence length="56" mass="6459">MIIDYLIPPMKKAGSYAEYSELSDLISQYSQTMENNPQLAAKNGCASRRWWKNWGC</sequence>
<dbReference type="Pfam" id="PF02514">
    <property type="entry name" value="CobN-Mg_chel"/>
    <property type="match status" value="1"/>
</dbReference>
<name>A0A5K8AIW7_9BACT</name>
<proteinExistence type="predicted"/>
<dbReference type="InterPro" id="IPR003672">
    <property type="entry name" value="CobN/Mg_chltase"/>
</dbReference>
<accession>A0A5K8AIW7</accession>
<organism evidence="2 3">
    <name type="scientific">Desulfosarcina ovata subsp. ovata</name>
    <dbReference type="NCBI Taxonomy" id="2752305"/>
    <lineage>
        <taxon>Bacteria</taxon>
        <taxon>Pseudomonadati</taxon>
        <taxon>Thermodesulfobacteriota</taxon>
        <taxon>Desulfobacteria</taxon>
        <taxon>Desulfobacterales</taxon>
        <taxon>Desulfosarcinaceae</taxon>
        <taxon>Desulfosarcina</taxon>
    </lineage>
</organism>
<evidence type="ECO:0000259" key="1">
    <source>
        <dbReference type="Pfam" id="PF02514"/>
    </source>
</evidence>